<sequence>MNKTTYSFPFFLGLLEGDGSIQVNHWRKRILQFRILIKLKYTEDNYRMLTEIRDELNIFNVHIRNDYVLLIEDDKRKLKLLIKRIDLFGGFLLTKVRLRYCFFKYALKHDITFSEYAAIKSNSEWFGYHKIVPYDYNDILTKPFFDDWLCGIIEAEGCFSVRKSKNHSFSISQKDELDFINAVKLKFSLPNKIQTRSNSFYVIETYNRRAINDIILFCDTKLKGQKQVSLNYFKTFFYDINKCRV</sequence>
<organism evidence="2">
    <name type="scientific">Leucocryptos marina</name>
    <name type="common">Marine flagellate</name>
    <name type="synonym">Bodo marinus</name>
    <dbReference type="NCBI Taxonomy" id="299206"/>
    <lineage>
        <taxon>Eukaryota</taxon>
        <taxon>Cryptophyceae</taxon>
        <taxon>Kathablepharidacea</taxon>
        <taxon>Katablepharidaceae</taxon>
        <taxon>Leucocryptos</taxon>
    </lineage>
</organism>
<dbReference type="EMBL" id="LC515368">
    <property type="protein sequence ID" value="BBQ05422.1"/>
    <property type="molecule type" value="Genomic_DNA"/>
</dbReference>
<dbReference type="SUPFAM" id="SSF55608">
    <property type="entry name" value="Homing endonucleases"/>
    <property type="match status" value="2"/>
</dbReference>
<geneLocation type="mitochondrion" evidence="2"/>
<dbReference type="Pfam" id="PF00961">
    <property type="entry name" value="LAGLIDADG_1"/>
    <property type="match status" value="2"/>
</dbReference>
<dbReference type="Gene3D" id="3.10.28.10">
    <property type="entry name" value="Homing endonucleases"/>
    <property type="match status" value="2"/>
</dbReference>
<dbReference type="GO" id="GO:0004519">
    <property type="term" value="F:endonuclease activity"/>
    <property type="evidence" value="ECO:0007669"/>
    <property type="project" value="UniProtKB-KW"/>
</dbReference>
<keyword evidence="2" id="KW-0496">Mitochondrion</keyword>
<gene>
    <name evidence="2" type="primary">LHE1</name>
</gene>
<name>A0A679EJX0_LEUMA</name>
<protein>
    <submittedName>
        <fullName evidence="2">LAGLIDADG homing endonuclease</fullName>
    </submittedName>
</protein>
<keyword evidence="2" id="KW-0255">Endonuclease</keyword>
<feature type="domain" description="Homing endonuclease LAGLIDADG" evidence="1">
    <location>
        <begin position="149"/>
        <end position="235"/>
    </location>
</feature>
<dbReference type="GeneID" id="43959803"/>
<proteinExistence type="predicted"/>
<evidence type="ECO:0000259" key="1">
    <source>
        <dbReference type="Pfam" id="PF00961"/>
    </source>
</evidence>
<dbReference type="PANTHER" id="PTHR36181">
    <property type="entry name" value="INTRON-ENCODED ENDONUCLEASE AI3-RELATED"/>
    <property type="match status" value="1"/>
</dbReference>
<dbReference type="PANTHER" id="PTHR36181:SF2">
    <property type="entry name" value="INTRON-ENCODED ENDONUCLEASE AI3-RELATED"/>
    <property type="match status" value="1"/>
</dbReference>
<dbReference type="AlphaFoldDB" id="A0A679EJX0"/>
<feature type="domain" description="Homing endonuclease LAGLIDADG" evidence="1">
    <location>
        <begin position="12"/>
        <end position="105"/>
    </location>
</feature>
<keyword evidence="2" id="KW-0378">Hydrolase</keyword>
<keyword evidence="2" id="KW-0540">Nuclease</keyword>
<dbReference type="InterPro" id="IPR027434">
    <property type="entry name" value="Homing_endonucl"/>
</dbReference>
<dbReference type="InterPro" id="IPR004860">
    <property type="entry name" value="LAGLIDADG_dom"/>
</dbReference>
<reference evidence="2" key="1">
    <citation type="submission" date="2019-12" db="EMBL/GenBank/DDBJ databases">
        <title>Mitochondrial genomes of Hemiarma marina and Leucocryptos marina revised the evolution of cytochrome c maturation in Cryptista.</title>
        <authorList>
            <person name="Nishimura Y."/>
            <person name="Kume K."/>
            <person name="Sonehara K."/>
            <person name="Tanifuji G."/>
            <person name="Shiratori T."/>
            <person name="Ishida K."/>
            <person name="Hashimoto T."/>
            <person name="Inagaki Y."/>
            <person name="Ohkuma M."/>
        </authorList>
    </citation>
    <scope>NUCLEOTIDE SEQUENCE</scope>
    <source>
        <strain evidence="2">NIES-1335</strain>
    </source>
</reference>
<dbReference type="InterPro" id="IPR051289">
    <property type="entry name" value="LAGLIDADG_Endonuclease"/>
</dbReference>
<accession>A0A679EJX0</accession>
<dbReference type="GO" id="GO:0005739">
    <property type="term" value="C:mitochondrion"/>
    <property type="evidence" value="ECO:0007669"/>
    <property type="project" value="UniProtKB-ARBA"/>
</dbReference>
<dbReference type="RefSeq" id="YP_009730092.1">
    <property type="nucleotide sequence ID" value="NC_045933.1"/>
</dbReference>
<evidence type="ECO:0000313" key="2">
    <source>
        <dbReference type="EMBL" id="BBQ05422.1"/>
    </source>
</evidence>